<reference evidence="2" key="1">
    <citation type="submission" date="2018-02" db="EMBL/GenBank/DDBJ databases">
        <authorList>
            <person name="Clavel T."/>
            <person name="Strowig T."/>
        </authorList>
    </citation>
    <scope>NUCLEOTIDE SEQUENCE [LARGE SCALE GENOMIC DNA]</scope>
    <source>
        <strain evidence="2">DSM 103720</strain>
    </source>
</reference>
<protein>
    <recommendedName>
        <fullName evidence="3">SRPBCC family protein</fullName>
    </recommendedName>
</protein>
<dbReference type="GeneID" id="82525016"/>
<dbReference type="EMBL" id="PUEC01000002">
    <property type="protein sequence ID" value="PWB04253.1"/>
    <property type="molecule type" value="Genomic_DNA"/>
</dbReference>
<proteinExistence type="predicted"/>
<dbReference type="Proteomes" id="UP000244905">
    <property type="component" value="Unassembled WGS sequence"/>
</dbReference>
<dbReference type="AlphaFoldDB" id="A0A2V1IRD7"/>
<sequence>MATYTGKPVTLPRPINQIYEKVADLSQYRDLVEQLPAEQREQLNGVEFDGETVRMDAPSIGQIVFRISERTAPTHVGFAAEGCPVPLSLNINLKEEGPESTVLTPAIKIEIPPMLRPFIGNKLQEAANKFGEVFTSLFK</sequence>
<evidence type="ECO:0008006" key="3">
    <source>
        <dbReference type="Google" id="ProtNLM"/>
    </source>
</evidence>
<keyword evidence="2" id="KW-1185">Reference proteome</keyword>
<dbReference type="RefSeq" id="WP_107031177.1">
    <property type="nucleotide sequence ID" value="NZ_CAOLBL010000007.1"/>
</dbReference>
<dbReference type="SUPFAM" id="SSF55961">
    <property type="entry name" value="Bet v1-like"/>
    <property type="match status" value="1"/>
</dbReference>
<accession>A0A2V1IRD7</accession>
<name>A0A2V1IRD7_9BACT</name>
<evidence type="ECO:0000313" key="1">
    <source>
        <dbReference type="EMBL" id="PWB04253.1"/>
    </source>
</evidence>
<gene>
    <name evidence="1" type="ORF">C5O23_01460</name>
</gene>
<organism evidence="1 2">
    <name type="scientific">Duncaniella muris</name>
    <dbReference type="NCBI Taxonomy" id="2094150"/>
    <lineage>
        <taxon>Bacteria</taxon>
        <taxon>Pseudomonadati</taxon>
        <taxon>Bacteroidota</taxon>
        <taxon>Bacteroidia</taxon>
        <taxon>Bacteroidales</taxon>
        <taxon>Muribaculaceae</taxon>
        <taxon>Duncaniella</taxon>
    </lineage>
</organism>
<evidence type="ECO:0000313" key="2">
    <source>
        <dbReference type="Proteomes" id="UP000244905"/>
    </source>
</evidence>
<comment type="caution">
    <text evidence="1">The sequence shown here is derived from an EMBL/GenBank/DDBJ whole genome shotgun (WGS) entry which is preliminary data.</text>
</comment>